<dbReference type="OrthoDB" id="10056027at2759"/>
<evidence type="ECO:0000256" key="1">
    <source>
        <dbReference type="SAM" id="Phobius"/>
    </source>
</evidence>
<evidence type="ECO:0000313" key="2">
    <source>
        <dbReference type="EMBL" id="CAF3166532.1"/>
    </source>
</evidence>
<sequence length="358" mass="42453">MQLNQSIFSIQSWSFYDYRFIDFIQNKTVPCPINSRWIHFEDYLFASIGLLITLMITIKIHLTEMRFRDYYALFRCHIMNLSLICLFLTTFIFNIYSNDKTCKYEQISVQYCFLIILTNIFLMSLFRMFKNSFVRKFRFILFAFIIALITQTLITIGWLSIIKNKHLNYHHRFCFHRIEIDLCLHGQMPLFLSTIYLPIIFILTALNIYFFSRPFAIAQLLEAIISFIGILIIGSIWYMSLLFSNYPQIPYRYVAYIFLLAYMLPRVCISELERSRITVEEKKPLLHDEVQFHNGNCTIHFTNNDDDDEETNIPVRQIDRSQLNSVNNHAVIRTTEMSPGEIFSKMLDKQGTQSGGYL</sequence>
<organism evidence="2 3">
    <name type="scientific">Rotaria socialis</name>
    <dbReference type="NCBI Taxonomy" id="392032"/>
    <lineage>
        <taxon>Eukaryota</taxon>
        <taxon>Metazoa</taxon>
        <taxon>Spiralia</taxon>
        <taxon>Gnathifera</taxon>
        <taxon>Rotifera</taxon>
        <taxon>Eurotatoria</taxon>
        <taxon>Bdelloidea</taxon>
        <taxon>Philodinida</taxon>
        <taxon>Philodinidae</taxon>
        <taxon>Rotaria</taxon>
    </lineage>
</organism>
<dbReference type="AlphaFoldDB" id="A0A817PK92"/>
<name>A0A817PK92_9BILA</name>
<dbReference type="EMBL" id="CAJNXB010001437">
    <property type="protein sequence ID" value="CAF3166532.1"/>
    <property type="molecule type" value="Genomic_DNA"/>
</dbReference>
<keyword evidence="1" id="KW-1133">Transmembrane helix</keyword>
<feature type="transmembrane region" description="Helical" evidence="1">
    <location>
        <begin position="223"/>
        <end position="243"/>
    </location>
</feature>
<reference evidence="2" key="1">
    <citation type="submission" date="2021-02" db="EMBL/GenBank/DDBJ databases">
        <authorList>
            <person name="Nowell W R."/>
        </authorList>
    </citation>
    <scope>NUCLEOTIDE SEQUENCE</scope>
</reference>
<gene>
    <name evidence="2" type="ORF">TIS948_LOCUS10574</name>
</gene>
<keyword evidence="1" id="KW-0812">Transmembrane</keyword>
<comment type="caution">
    <text evidence="2">The sequence shown here is derived from an EMBL/GenBank/DDBJ whole genome shotgun (WGS) entry which is preliminary data.</text>
</comment>
<protein>
    <submittedName>
        <fullName evidence="2">Uncharacterized protein</fullName>
    </submittedName>
</protein>
<feature type="transmembrane region" description="Helical" evidence="1">
    <location>
        <begin position="74"/>
        <end position="96"/>
    </location>
</feature>
<keyword evidence="1" id="KW-0472">Membrane</keyword>
<proteinExistence type="predicted"/>
<feature type="transmembrane region" description="Helical" evidence="1">
    <location>
        <begin position="249"/>
        <end position="269"/>
    </location>
</feature>
<feature type="transmembrane region" description="Helical" evidence="1">
    <location>
        <begin position="139"/>
        <end position="161"/>
    </location>
</feature>
<feature type="transmembrane region" description="Helical" evidence="1">
    <location>
        <begin position="108"/>
        <end position="127"/>
    </location>
</feature>
<accession>A0A817PK92</accession>
<feature type="transmembrane region" description="Helical" evidence="1">
    <location>
        <begin position="190"/>
        <end position="211"/>
    </location>
</feature>
<feature type="transmembrane region" description="Helical" evidence="1">
    <location>
        <begin position="43"/>
        <end position="62"/>
    </location>
</feature>
<dbReference type="Proteomes" id="UP000663825">
    <property type="component" value="Unassembled WGS sequence"/>
</dbReference>
<evidence type="ECO:0000313" key="3">
    <source>
        <dbReference type="Proteomes" id="UP000663825"/>
    </source>
</evidence>